<protein>
    <submittedName>
        <fullName evidence="1">Uncharacterized protein</fullName>
    </submittedName>
</protein>
<sequence>MRKMAINNLIEENKQFQLKLRQLINYLKIFNQLHQCQQYIDQNKEEEKFILIVSNQWAKQLIPCVYHLQQIIHIYIYDTDKDKNAEEWANKFDK</sequence>
<dbReference type="EMBL" id="CAJOBC010084545">
    <property type="protein sequence ID" value="CAF4318708.1"/>
    <property type="molecule type" value="Genomic_DNA"/>
</dbReference>
<accession>A0A815P2Y6</accession>
<feature type="non-terminal residue" evidence="1">
    <location>
        <position position="1"/>
    </location>
</feature>
<dbReference type="Proteomes" id="UP000663829">
    <property type="component" value="Unassembled WGS sequence"/>
</dbReference>
<comment type="caution">
    <text evidence="1">The sequence shown here is derived from an EMBL/GenBank/DDBJ whole genome shotgun (WGS) entry which is preliminary data.</text>
</comment>
<gene>
    <name evidence="1" type="ORF">GPM918_LOCUS34458</name>
    <name evidence="2" type="ORF">SRO942_LOCUS35150</name>
</gene>
<evidence type="ECO:0000313" key="2">
    <source>
        <dbReference type="EMBL" id="CAF4318708.1"/>
    </source>
</evidence>
<organism evidence="1 3">
    <name type="scientific">Didymodactylos carnosus</name>
    <dbReference type="NCBI Taxonomy" id="1234261"/>
    <lineage>
        <taxon>Eukaryota</taxon>
        <taxon>Metazoa</taxon>
        <taxon>Spiralia</taxon>
        <taxon>Gnathifera</taxon>
        <taxon>Rotifera</taxon>
        <taxon>Eurotatoria</taxon>
        <taxon>Bdelloidea</taxon>
        <taxon>Philodinida</taxon>
        <taxon>Philodinidae</taxon>
        <taxon>Didymodactylos</taxon>
    </lineage>
</organism>
<proteinExistence type="predicted"/>
<name>A0A815P2Y6_9BILA</name>
<keyword evidence="3" id="KW-1185">Reference proteome</keyword>
<evidence type="ECO:0000313" key="3">
    <source>
        <dbReference type="Proteomes" id="UP000663829"/>
    </source>
</evidence>
<reference evidence="1" key="1">
    <citation type="submission" date="2021-02" db="EMBL/GenBank/DDBJ databases">
        <authorList>
            <person name="Nowell W R."/>
        </authorList>
    </citation>
    <scope>NUCLEOTIDE SEQUENCE</scope>
</reference>
<dbReference type="EMBL" id="CAJNOQ010019108">
    <property type="protein sequence ID" value="CAF1443429.1"/>
    <property type="molecule type" value="Genomic_DNA"/>
</dbReference>
<evidence type="ECO:0000313" key="1">
    <source>
        <dbReference type="EMBL" id="CAF1443429.1"/>
    </source>
</evidence>
<dbReference type="AlphaFoldDB" id="A0A815P2Y6"/>
<dbReference type="Proteomes" id="UP000681722">
    <property type="component" value="Unassembled WGS sequence"/>
</dbReference>